<sequence>MQYLTALLENNLLIDARLIISTGYESDQFDEQVIEKFLMLLKKVDGIFALSNPIAAVALVKLKKTWSKNIRRN</sequence>
<organism evidence="1 2">
    <name type="scientific">Marivirga atlantica</name>
    <dbReference type="NCBI Taxonomy" id="1548457"/>
    <lineage>
        <taxon>Bacteria</taxon>
        <taxon>Pseudomonadati</taxon>
        <taxon>Bacteroidota</taxon>
        <taxon>Cytophagia</taxon>
        <taxon>Cytophagales</taxon>
        <taxon>Marivirgaceae</taxon>
        <taxon>Marivirga</taxon>
    </lineage>
</organism>
<dbReference type="AlphaFoldDB" id="A0A937DE32"/>
<evidence type="ECO:0000313" key="2">
    <source>
        <dbReference type="Proteomes" id="UP000642920"/>
    </source>
</evidence>
<dbReference type="Proteomes" id="UP000642920">
    <property type="component" value="Unassembled WGS sequence"/>
</dbReference>
<name>A0A937DE32_9BACT</name>
<evidence type="ECO:0000313" key="1">
    <source>
        <dbReference type="EMBL" id="MBL0764837.1"/>
    </source>
</evidence>
<proteinExistence type="predicted"/>
<accession>A0A937DE32</accession>
<dbReference type="EMBL" id="JAERQG010000001">
    <property type="protein sequence ID" value="MBL0764837.1"/>
    <property type="molecule type" value="Genomic_DNA"/>
</dbReference>
<reference evidence="1" key="1">
    <citation type="submission" date="2021-01" db="EMBL/GenBank/DDBJ databases">
        <title>Marivirga sp. nov., isolated from intertidal surface sediments.</title>
        <authorList>
            <person name="Zhang M."/>
        </authorList>
    </citation>
    <scope>NUCLEOTIDE SEQUENCE</scope>
    <source>
        <strain evidence="1">SM1354</strain>
    </source>
</reference>
<protein>
    <submittedName>
        <fullName evidence="1">Uncharacterized protein</fullName>
    </submittedName>
</protein>
<keyword evidence="2" id="KW-1185">Reference proteome</keyword>
<gene>
    <name evidence="1" type="ORF">JKP34_06210</name>
</gene>
<dbReference type="RefSeq" id="WP_201918786.1">
    <property type="nucleotide sequence ID" value="NZ_JAERQG010000001.1"/>
</dbReference>
<comment type="caution">
    <text evidence="1">The sequence shown here is derived from an EMBL/GenBank/DDBJ whole genome shotgun (WGS) entry which is preliminary data.</text>
</comment>